<proteinExistence type="predicted"/>
<dbReference type="InterPro" id="IPR041581">
    <property type="entry name" value="Glyoxalase_6"/>
</dbReference>
<dbReference type="RefSeq" id="WP_173130239.1">
    <property type="nucleotide sequence ID" value="NZ_CBCSGW010000004.1"/>
</dbReference>
<dbReference type="CDD" id="cd06587">
    <property type="entry name" value="VOC"/>
    <property type="match status" value="1"/>
</dbReference>
<protein>
    <submittedName>
        <fullName evidence="2">Glyoxalase</fullName>
    </submittedName>
</protein>
<keyword evidence="3" id="KW-1185">Reference proteome</keyword>
<evidence type="ECO:0000313" key="2">
    <source>
        <dbReference type="EMBL" id="NRN65707.1"/>
    </source>
</evidence>
<dbReference type="Pfam" id="PF18029">
    <property type="entry name" value="Glyoxalase_6"/>
    <property type="match status" value="1"/>
</dbReference>
<name>A0ABX2F386_9PSEU</name>
<dbReference type="SUPFAM" id="SSF54593">
    <property type="entry name" value="Glyoxalase/Bleomycin resistance protein/Dihydroxybiphenyl dioxygenase"/>
    <property type="match status" value="1"/>
</dbReference>
<gene>
    <name evidence="2" type="ORF">GC106_29180</name>
</gene>
<dbReference type="EMBL" id="JAAATY010000007">
    <property type="protein sequence ID" value="NRN65707.1"/>
    <property type="molecule type" value="Genomic_DNA"/>
</dbReference>
<organism evidence="2 3">
    <name type="scientific">Kibdelosporangium persicum</name>
    <dbReference type="NCBI Taxonomy" id="2698649"/>
    <lineage>
        <taxon>Bacteria</taxon>
        <taxon>Bacillati</taxon>
        <taxon>Actinomycetota</taxon>
        <taxon>Actinomycetes</taxon>
        <taxon>Pseudonocardiales</taxon>
        <taxon>Pseudonocardiaceae</taxon>
        <taxon>Kibdelosporangium</taxon>
    </lineage>
</organism>
<dbReference type="InterPro" id="IPR029068">
    <property type="entry name" value="Glyas_Bleomycin-R_OHBP_Dase"/>
</dbReference>
<reference evidence="2 3" key="1">
    <citation type="submission" date="2020-01" db="EMBL/GenBank/DDBJ databases">
        <title>Kibdelosporangium persica a novel Actinomycetes from a hot desert in Iran.</title>
        <authorList>
            <person name="Safaei N."/>
            <person name="Zaburannyi N."/>
            <person name="Mueller R."/>
            <person name="Wink J."/>
        </authorList>
    </citation>
    <scope>NUCLEOTIDE SEQUENCE [LARGE SCALE GENOMIC DNA]</scope>
    <source>
        <strain evidence="2 3">4NS15</strain>
    </source>
</reference>
<sequence>MASTIHNVSLDALDAYGLAQFWSKVYGKPVGDDDHPGDPEVAIDLGGGMNMFFQQVPEAKAIKNRMHICLRPDTTRDEEVVRLLELGATIFEDHRRPDGLGWVVMHDPEGNEFCVERSAAERARTQ</sequence>
<feature type="domain" description="Glyoxalase-like" evidence="1">
    <location>
        <begin position="8"/>
        <end position="115"/>
    </location>
</feature>
<comment type="caution">
    <text evidence="2">The sequence shown here is derived from an EMBL/GenBank/DDBJ whole genome shotgun (WGS) entry which is preliminary data.</text>
</comment>
<evidence type="ECO:0000259" key="1">
    <source>
        <dbReference type="Pfam" id="PF18029"/>
    </source>
</evidence>
<dbReference type="Proteomes" id="UP000763557">
    <property type="component" value="Unassembled WGS sequence"/>
</dbReference>
<accession>A0ABX2F386</accession>
<dbReference type="PANTHER" id="PTHR35908">
    <property type="entry name" value="HYPOTHETICAL FUSION PROTEIN"/>
    <property type="match status" value="1"/>
</dbReference>
<dbReference type="Gene3D" id="3.10.180.10">
    <property type="entry name" value="2,3-Dihydroxybiphenyl 1,2-Dioxygenase, domain 1"/>
    <property type="match status" value="1"/>
</dbReference>
<evidence type="ECO:0000313" key="3">
    <source>
        <dbReference type="Proteomes" id="UP000763557"/>
    </source>
</evidence>
<dbReference type="PANTHER" id="PTHR35908:SF1">
    <property type="entry name" value="CONSERVED PROTEIN"/>
    <property type="match status" value="1"/>
</dbReference>